<evidence type="ECO:0000313" key="3">
    <source>
        <dbReference type="EMBL" id="SHN70059.1"/>
    </source>
</evidence>
<dbReference type="STRING" id="1121883.SAMN02745226_01993"/>
<dbReference type="PROSITE" id="PS51257">
    <property type="entry name" value="PROKAR_LIPOPROTEIN"/>
    <property type="match status" value="1"/>
</dbReference>
<comment type="similarity">
    <text evidence="1">Belongs to the glycosyl hydrolase 16 family.</text>
</comment>
<dbReference type="PROSITE" id="PS51762">
    <property type="entry name" value="GH16_2"/>
    <property type="match status" value="1"/>
</dbReference>
<gene>
    <name evidence="3" type="ORF">SAMN02745226_01993</name>
</gene>
<reference evidence="4" key="1">
    <citation type="submission" date="2016-12" db="EMBL/GenBank/DDBJ databases">
        <authorList>
            <person name="Varghese N."/>
            <person name="Submissions S."/>
        </authorList>
    </citation>
    <scope>NUCLEOTIDE SEQUENCE [LARGE SCALE GENOMIC DNA]</scope>
    <source>
        <strain evidence="4">DSM 13020</strain>
    </source>
</reference>
<dbReference type="GO" id="GO:0004553">
    <property type="term" value="F:hydrolase activity, hydrolyzing O-glycosyl compounds"/>
    <property type="evidence" value="ECO:0007669"/>
    <property type="project" value="InterPro"/>
</dbReference>
<dbReference type="OrthoDB" id="9809583at2"/>
<dbReference type="Pfam" id="PF00722">
    <property type="entry name" value="Glyco_hydro_16"/>
    <property type="match status" value="1"/>
</dbReference>
<accession>A0A1M7TH13</accession>
<keyword evidence="4" id="KW-1185">Reference proteome</keyword>
<dbReference type="RefSeq" id="WP_072761075.1">
    <property type="nucleotide sequence ID" value="NZ_FRDJ01000019.1"/>
</dbReference>
<dbReference type="InterPro" id="IPR050546">
    <property type="entry name" value="Glycosyl_Hydrlase_16"/>
</dbReference>
<dbReference type="GO" id="GO:0005975">
    <property type="term" value="P:carbohydrate metabolic process"/>
    <property type="evidence" value="ECO:0007669"/>
    <property type="project" value="InterPro"/>
</dbReference>
<evidence type="ECO:0000313" key="4">
    <source>
        <dbReference type="Proteomes" id="UP000184207"/>
    </source>
</evidence>
<dbReference type="AlphaFoldDB" id="A0A1M7TH13"/>
<dbReference type="EMBL" id="FRDJ01000019">
    <property type="protein sequence ID" value="SHN70059.1"/>
    <property type="molecule type" value="Genomic_DNA"/>
</dbReference>
<dbReference type="PANTHER" id="PTHR10963">
    <property type="entry name" value="GLYCOSYL HYDROLASE-RELATED"/>
    <property type="match status" value="1"/>
</dbReference>
<dbReference type="CDD" id="cd08023">
    <property type="entry name" value="GH16_laminarinase_like"/>
    <property type="match status" value="1"/>
</dbReference>
<proteinExistence type="inferred from homology"/>
<dbReference type="Gene3D" id="2.60.120.200">
    <property type="match status" value="1"/>
</dbReference>
<dbReference type="InterPro" id="IPR000757">
    <property type="entry name" value="Beta-glucanase-like"/>
</dbReference>
<organism evidence="3 4">
    <name type="scientific">Fervidobacterium gondwanense DSM 13020</name>
    <dbReference type="NCBI Taxonomy" id="1121883"/>
    <lineage>
        <taxon>Bacteria</taxon>
        <taxon>Thermotogati</taxon>
        <taxon>Thermotogota</taxon>
        <taxon>Thermotogae</taxon>
        <taxon>Thermotogales</taxon>
        <taxon>Fervidobacteriaceae</taxon>
        <taxon>Fervidobacterium</taxon>
    </lineage>
</organism>
<keyword evidence="3" id="KW-0378">Hydrolase</keyword>
<feature type="domain" description="GH16" evidence="2">
    <location>
        <begin position="32"/>
        <end position="288"/>
    </location>
</feature>
<dbReference type="InterPro" id="IPR013320">
    <property type="entry name" value="ConA-like_dom_sf"/>
</dbReference>
<evidence type="ECO:0000256" key="1">
    <source>
        <dbReference type="ARBA" id="ARBA00006865"/>
    </source>
</evidence>
<sequence length="288" mass="33607">MKVKYFSNILKIASIIVLYLFSSCNISEALGVNVMNISDPKWKLVWSDEFDGKELDKNKWRFDIGNNNGWGNNELQYYTEGKNVKIENGMLIIEARREDVKDGNRTYNYTSSRIKTEGLFSVQHGKVEARIKFPYGKGLWPAFWMLGTNIRYVGWPMCGEIDIVEFLGHDKWTVYGTIHGPGYNGGKAISKSFKADATKDKSFVDEFYVYGIMWNEDEVVWYVNDKIYHRVSRESLEKQEKLWVFDQPFFIILNLAVGGNWPGYPTFETPFPARMYVDYVRVYKLENE</sequence>
<dbReference type="PANTHER" id="PTHR10963:SF55">
    <property type="entry name" value="GLYCOSIDE HYDROLASE FAMILY 16 PROTEIN"/>
    <property type="match status" value="1"/>
</dbReference>
<evidence type="ECO:0000259" key="2">
    <source>
        <dbReference type="PROSITE" id="PS51762"/>
    </source>
</evidence>
<dbReference type="Proteomes" id="UP000184207">
    <property type="component" value="Unassembled WGS sequence"/>
</dbReference>
<protein>
    <submittedName>
        <fullName evidence="3">Glycosyl hydrolases family 16</fullName>
    </submittedName>
</protein>
<dbReference type="SUPFAM" id="SSF49899">
    <property type="entry name" value="Concanavalin A-like lectins/glucanases"/>
    <property type="match status" value="1"/>
</dbReference>
<name>A0A1M7TH13_FERGO</name>